<dbReference type="GO" id="GO:0008810">
    <property type="term" value="F:cellulase activity"/>
    <property type="evidence" value="ECO:0007669"/>
    <property type="project" value="InterPro"/>
</dbReference>
<protein>
    <submittedName>
        <fullName evidence="2">Endoglucanase</fullName>
    </submittedName>
</protein>
<dbReference type="Pfam" id="PF03424">
    <property type="entry name" value="CBM_17_28"/>
    <property type="match status" value="2"/>
</dbReference>
<dbReference type="Gene3D" id="2.60.120.260">
    <property type="entry name" value="Galactose-binding domain-like"/>
    <property type="match status" value="2"/>
</dbReference>
<evidence type="ECO:0000259" key="1">
    <source>
        <dbReference type="Pfam" id="PF03424"/>
    </source>
</evidence>
<dbReference type="SUPFAM" id="SSF49785">
    <property type="entry name" value="Galactose-binding domain-like"/>
    <property type="match status" value="2"/>
</dbReference>
<sequence length="359" mass="38071">MLRNVNADSPLKSVTLSNDAGTLRVGGLTPSTDVSESGYWSNVRLSADSSTQRPGLSGTTSLSLDVLVGAPTTISIAALPQSATHGWINPQRAVRATPDQFVRQPNGLYKATVTITAADTPNLAAIAADINAAGRTLTNLILFVGAQNGADVRLDNITFSGNRTDAPPTVEHAPLGTVRLPSTFEDGTRQGWTWDAASGVKGALTLQPQGGSQVLSWEVTYPDVKPFDGWASAPRLILELGNRTRGSDNFLQFDLYLRPEPGRGTQGALSVNLAFGPPNLGYWAQANTAVRVPLANLTSAPRTADGLVRVPVRFNLNDFDKTLASDTVLGKITLVVADDQSNFAGRMYLDEVRFSATAP</sequence>
<name>A0A318S3Q8_9DEIO</name>
<comment type="caution">
    <text evidence="2">The sequence shown here is derived from an EMBL/GenBank/DDBJ whole genome shotgun (WGS) entry which is preliminary data.</text>
</comment>
<proteinExistence type="predicted"/>
<feature type="domain" description="Carbohydrate binding module family 17/28" evidence="1">
    <location>
        <begin position="5"/>
        <end position="159"/>
    </location>
</feature>
<dbReference type="InterPro" id="IPR008979">
    <property type="entry name" value="Galactose-bd-like_sf"/>
</dbReference>
<evidence type="ECO:0000313" key="3">
    <source>
        <dbReference type="Proteomes" id="UP000248326"/>
    </source>
</evidence>
<feature type="domain" description="Carbohydrate binding module family 17/28" evidence="1">
    <location>
        <begin position="180"/>
        <end position="354"/>
    </location>
</feature>
<dbReference type="AlphaFoldDB" id="A0A318S3Q8"/>
<dbReference type="EMBL" id="QJSX01000016">
    <property type="protein sequence ID" value="PYE50999.1"/>
    <property type="molecule type" value="Genomic_DNA"/>
</dbReference>
<dbReference type="Proteomes" id="UP000248326">
    <property type="component" value="Unassembled WGS sequence"/>
</dbReference>
<organism evidence="2 3">
    <name type="scientific">Deinococcus yavapaiensis KR-236</name>
    <dbReference type="NCBI Taxonomy" id="694435"/>
    <lineage>
        <taxon>Bacteria</taxon>
        <taxon>Thermotogati</taxon>
        <taxon>Deinococcota</taxon>
        <taxon>Deinococci</taxon>
        <taxon>Deinococcales</taxon>
        <taxon>Deinococcaceae</taxon>
        <taxon>Deinococcus</taxon>
    </lineage>
</organism>
<evidence type="ECO:0000313" key="2">
    <source>
        <dbReference type="EMBL" id="PYE50999.1"/>
    </source>
</evidence>
<dbReference type="GO" id="GO:0030245">
    <property type="term" value="P:cellulose catabolic process"/>
    <property type="evidence" value="ECO:0007669"/>
    <property type="project" value="InterPro"/>
</dbReference>
<keyword evidence="3" id="KW-1185">Reference proteome</keyword>
<accession>A0A318S3Q8</accession>
<reference evidence="2 3" key="1">
    <citation type="submission" date="2018-06" db="EMBL/GenBank/DDBJ databases">
        <title>Genomic Encyclopedia of Type Strains, Phase IV (KMG-IV): sequencing the most valuable type-strain genomes for metagenomic binning, comparative biology and taxonomic classification.</title>
        <authorList>
            <person name="Goeker M."/>
        </authorList>
    </citation>
    <scope>NUCLEOTIDE SEQUENCE [LARGE SCALE GENOMIC DNA]</scope>
    <source>
        <strain evidence="2 3">DSM 18048</strain>
    </source>
</reference>
<gene>
    <name evidence="2" type="ORF">DES52_11666</name>
</gene>
<dbReference type="InterPro" id="IPR005086">
    <property type="entry name" value="CBM17/28"/>
</dbReference>